<dbReference type="RefSeq" id="WP_378388222.1">
    <property type="nucleotide sequence ID" value="NZ_JBHLWM010000005.1"/>
</dbReference>
<proteinExistence type="predicted"/>
<dbReference type="Proteomes" id="UP001589775">
    <property type="component" value="Unassembled WGS sequence"/>
</dbReference>
<comment type="caution">
    <text evidence="1">The sequence shown here is derived from an EMBL/GenBank/DDBJ whole genome shotgun (WGS) entry which is preliminary data.</text>
</comment>
<keyword evidence="2" id="KW-1185">Reference proteome</keyword>
<dbReference type="EMBL" id="JBHLWM010000005">
    <property type="protein sequence ID" value="MFC0241353.1"/>
    <property type="molecule type" value="Genomic_DNA"/>
</dbReference>
<gene>
    <name evidence="1" type="ORF">ACFFJ6_12790</name>
</gene>
<organism evidence="1 2">
    <name type="scientific">Rhodopseudomonas telluris</name>
    <dbReference type="NCBI Taxonomy" id="644215"/>
    <lineage>
        <taxon>Bacteria</taxon>
        <taxon>Pseudomonadati</taxon>
        <taxon>Pseudomonadota</taxon>
        <taxon>Alphaproteobacteria</taxon>
        <taxon>Hyphomicrobiales</taxon>
        <taxon>Nitrobacteraceae</taxon>
        <taxon>Rhodopseudomonas</taxon>
    </lineage>
</organism>
<reference evidence="1 2" key="1">
    <citation type="submission" date="2024-09" db="EMBL/GenBank/DDBJ databases">
        <authorList>
            <person name="Sun Q."/>
            <person name="Mori K."/>
        </authorList>
    </citation>
    <scope>NUCLEOTIDE SEQUENCE [LARGE SCALE GENOMIC DNA]</scope>
    <source>
        <strain evidence="1 2">KCTC 23279</strain>
    </source>
</reference>
<name>A0ABV6ET11_9BRAD</name>
<evidence type="ECO:0000313" key="1">
    <source>
        <dbReference type="EMBL" id="MFC0241353.1"/>
    </source>
</evidence>
<evidence type="ECO:0000313" key="2">
    <source>
        <dbReference type="Proteomes" id="UP001589775"/>
    </source>
</evidence>
<sequence>MTDKAAIRDAYGAPAIFVGSKTGQDDAPFVFVRVGDEERRMRRSEWDALPAWTGPRPIWANKR</sequence>
<accession>A0ABV6ET11</accession>
<protein>
    <submittedName>
        <fullName evidence="1">Uncharacterized protein</fullName>
    </submittedName>
</protein>